<dbReference type="KEGG" id="sfh:SFHH103_03688"/>
<gene>
    <name evidence="2" type="ordered locus">SFHH103_03688</name>
</gene>
<dbReference type="PATRIC" id="fig|380.5.peg.3898"/>
<name>G9A558_SINF1</name>
<dbReference type="eggNOG" id="ENOG5031CH8">
    <property type="taxonomic scope" value="Bacteria"/>
</dbReference>
<dbReference type="HOGENOM" id="CLU_161964_0_0_5"/>
<dbReference type="STRING" id="1117943.SFHH103_03688"/>
<dbReference type="Gene3D" id="1.10.440.10">
    <property type="entry name" value="T4 endonuclease V"/>
    <property type="match status" value="1"/>
</dbReference>
<evidence type="ECO:0000256" key="1">
    <source>
        <dbReference type="PIRSR" id="PIRSR001000-1"/>
    </source>
</evidence>
<organism evidence="2 3">
    <name type="scientific">Sinorhizobium fredii (strain HH103)</name>
    <dbReference type="NCBI Taxonomy" id="1117943"/>
    <lineage>
        <taxon>Bacteria</taxon>
        <taxon>Pseudomonadati</taxon>
        <taxon>Pseudomonadota</taxon>
        <taxon>Alphaproteobacteria</taxon>
        <taxon>Hyphomicrobiales</taxon>
        <taxon>Rhizobiaceae</taxon>
        <taxon>Sinorhizobium/Ensifer group</taxon>
        <taxon>Sinorhizobium</taxon>
    </lineage>
</organism>
<proteinExistence type="predicted"/>
<keyword evidence="2" id="KW-0378">Hydrolase</keyword>
<dbReference type="InterPro" id="IPR024796">
    <property type="entry name" value="T4_endonuc_V"/>
</dbReference>
<protein>
    <submittedName>
        <fullName evidence="2">Endonuclease V</fullName>
        <ecNumber evidence="2">3.1.25.1</ecNumber>
    </submittedName>
</protein>
<dbReference type="SUPFAM" id="SSF47077">
    <property type="entry name" value="T4 endonuclease V"/>
    <property type="match status" value="1"/>
</dbReference>
<evidence type="ECO:0000313" key="2">
    <source>
        <dbReference type="EMBL" id="CCE98179.1"/>
    </source>
</evidence>
<evidence type="ECO:0000313" key="3">
    <source>
        <dbReference type="Proteomes" id="UP000007735"/>
    </source>
</evidence>
<dbReference type="PIRSF" id="PIRSF001000">
    <property type="entry name" value="PDG_ENDV"/>
    <property type="match status" value="1"/>
</dbReference>
<accession>G9A558</accession>
<keyword evidence="2" id="KW-0255">Endonuclease</keyword>
<dbReference type="Pfam" id="PF03013">
    <property type="entry name" value="Pyr_excise"/>
    <property type="match status" value="1"/>
</dbReference>
<feature type="active site" description="Proton acceptor" evidence="1">
    <location>
        <position position="43"/>
    </location>
</feature>
<dbReference type="InterPro" id="IPR004260">
    <property type="entry name" value="Pyr-dimer_DNA_glycosylase"/>
</dbReference>
<dbReference type="EC" id="3.1.25.1" evidence="2"/>
<dbReference type="Proteomes" id="UP000007735">
    <property type="component" value="Chromosome"/>
</dbReference>
<dbReference type="EMBL" id="HE616890">
    <property type="protein sequence ID" value="CCE98179.1"/>
    <property type="molecule type" value="Genomic_DNA"/>
</dbReference>
<keyword evidence="2" id="KW-0540">Nuclease</keyword>
<sequence length="151" mass="17237">MRACEHQAAAWRYRETDRGPMTRINCIPPAELSGPHLVAEYRELPRIFPLVRAAIARGESPTDPRNPPAYTLGKGHVRFFYSRLAYLAKRQANLIAEMQRRGYRPAFLETEGLLSGLPLAWCNDWEPTLEAIALNRERIRERGGPGRDPEI</sequence>
<reference evidence="2 3" key="1">
    <citation type="journal article" date="2012" name="J. Bacteriol.">
        <title>Genome sequence of the soybean symbiont Sinorhizobium fredii HH103.</title>
        <authorList>
            <person name="Weidner S."/>
            <person name="Becker A."/>
            <person name="Bonilla I."/>
            <person name="Jaenicke S."/>
            <person name="Lloret J."/>
            <person name="Margaret I."/>
            <person name="Puhler A."/>
            <person name="Ruiz-Sainz J.E."/>
            <person name="Schneiker-Bekel S."/>
            <person name="Szczepanowski R."/>
            <person name="Vinardell J.M."/>
            <person name="Zehner S."/>
            <person name="Gottfert M."/>
        </authorList>
    </citation>
    <scope>NUCLEOTIDE SEQUENCE [LARGE SCALE GENOMIC DNA]</scope>
    <source>
        <strain evidence="2 3">HH103</strain>
    </source>
</reference>
<dbReference type="GO" id="GO:0033892">
    <property type="term" value="F:deoxyribonuclease (pyrimidine dimer) activity"/>
    <property type="evidence" value="ECO:0007669"/>
    <property type="project" value="UniProtKB-EC"/>
</dbReference>
<dbReference type="AlphaFoldDB" id="G9A558"/>